<dbReference type="Pfam" id="PF13649">
    <property type="entry name" value="Methyltransf_25"/>
    <property type="match status" value="1"/>
</dbReference>
<proteinExistence type="predicted"/>
<dbReference type="SUPFAM" id="SSF53335">
    <property type="entry name" value="S-adenosyl-L-methionine-dependent methyltransferases"/>
    <property type="match status" value="1"/>
</dbReference>
<name>A0ABU0TSS2_MICTR</name>
<dbReference type="InterPro" id="IPR041698">
    <property type="entry name" value="Methyltransf_25"/>
</dbReference>
<evidence type="ECO:0000313" key="3">
    <source>
        <dbReference type="Proteomes" id="UP001226691"/>
    </source>
</evidence>
<protein>
    <submittedName>
        <fullName evidence="2">SAM-dependent methyltransferase</fullName>
    </submittedName>
</protein>
<dbReference type="InterPro" id="IPR050508">
    <property type="entry name" value="Methyltransf_Superfamily"/>
</dbReference>
<keyword evidence="2" id="KW-0489">Methyltransferase</keyword>
<organism evidence="2 3">
    <name type="scientific">Microbacterium trichothecenolyticum</name>
    <name type="common">Aureobacterium trichothecenolyticum</name>
    <dbReference type="NCBI Taxonomy" id="69370"/>
    <lineage>
        <taxon>Bacteria</taxon>
        <taxon>Bacillati</taxon>
        <taxon>Actinomycetota</taxon>
        <taxon>Actinomycetes</taxon>
        <taxon>Micrococcales</taxon>
        <taxon>Microbacteriaceae</taxon>
        <taxon>Microbacterium</taxon>
    </lineage>
</organism>
<dbReference type="Gene3D" id="3.40.50.150">
    <property type="entry name" value="Vaccinia Virus protein VP39"/>
    <property type="match status" value="1"/>
</dbReference>
<dbReference type="GO" id="GO:0032259">
    <property type="term" value="P:methylation"/>
    <property type="evidence" value="ECO:0007669"/>
    <property type="project" value="UniProtKB-KW"/>
</dbReference>
<evidence type="ECO:0000259" key="1">
    <source>
        <dbReference type="Pfam" id="PF13649"/>
    </source>
</evidence>
<keyword evidence="3" id="KW-1185">Reference proteome</keyword>
<comment type="caution">
    <text evidence="2">The sequence shown here is derived from an EMBL/GenBank/DDBJ whole genome shotgun (WGS) entry which is preliminary data.</text>
</comment>
<dbReference type="InterPro" id="IPR029063">
    <property type="entry name" value="SAM-dependent_MTases_sf"/>
</dbReference>
<evidence type="ECO:0000313" key="2">
    <source>
        <dbReference type="EMBL" id="MDQ1122721.1"/>
    </source>
</evidence>
<sequence length="219" mass="23167">MSEIEPAVEDLRHATRRFYDTVADAYAAALPDTRAEAPLDLGTIAQFVADLPRGDGVVVDAGCGSGRMLTHLNGLGVSSVIGFDLSPAMVAQARAAHPDVLIEVADLTALPMQDAAARGILCWYAVIHTAAEELPAVFAEARRVLAPGGGILLGFQAGAGERLIQRAYGHDVSFEAILHEPHEVAALVKAAGFDVTTVAERAARGRERHAQGFVLARRR</sequence>
<dbReference type="PANTHER" id="PTHR42912">
    <property type="entry name" value="METHYLTRANSFERASE"/>
    <property type="match status" value="1"/>
</dbReference>
<dbReference type="EMBL" id="JAUTBF010000001">
    <property type="protein sequence ID" value="MDQ1122721.1"/>
    <property type="molecule type" value="Genomic_DNA"/>
</dbReference>
<accession>A0ABU0TSS2</accession>
<dbReference type="Proteomes" id="UP001226691">
    <property type="component" value="Unassembled WGS sequence"/>
</dbReference>
<dbReference type="CDD" id="cd02440">
    <property type="entry name" value="AdoMet_MTases"/>
    <property type="match status" value="1"/>
</dbReference>
<dbReference type="RefSeq" id="WP_307481376.1">
    <property type="nucleotide sequence ID" value="NZ_JAUTBF010000001.1"/>
</dbReference>
<keyword evidence="2" id="KW-0808">Transferase</keyword>
<feature type="domain" description="Methyltransferase" evidence="1">
    <location>
        <begin position="58"/>
        <end position="149"/>
    </location>
</feature>
<gene>
    <name evidence="2" type="ORF">QE412_001294</name>
</gene>
<dbReference type="GO" id="GO:0008168">
    <property type="term" value="F:methyltransferase activity"/>
    <property type="evidence" value="ECO:0007669"/>
    <property type="project" value="UniProtKB-KW"/>
</dbReference>
<reference evidence="2 3" key="1">
    <citation type="submission" date="2023-07" db="EMBL/GenBank/DDBJ databases">
        <title>Functional and genomic diversity of the sorghum phyllosphere microbiome.</title>
        <authorList>
            <person name="Shade A."/>
        </authorList>
    </citation>
    <scope>NUCLEOTIDE SEQUENCE [LARGE SCALE GENOMIC DNA]</scope>
    <source>
        <strain evidence="2 3">SORGH_AS_1207</strain>
    </source>
</reference>